<evidence type="ECO:0008006" key="3">
    <source>
        <dbReference type="Google" id="ProtNLM"/>
    </source>
</evidence>
<reference evidence="1 2" key="1">
    <citation type="journal article" date="2019" name="Int. J. Syst. Evol. Microbiol.">
        <title>The Global Catalogue of Microorganisms (GCM) 10K type strain sequencing project: providing services to taxonomists for standard genome sequencing and annotation.</title>
        <authorList>
            <consortium name="The Broad Institute Genomics Platform"/>
            <consortium name="The Broad Institute Genome Sequencing Center for Infectious Disease"/>
            <person name="Wu L."/>
            <person name="Ma J."/>
        </authorList>
    </citation>
    <scope>NUCLEOTIDE SEQUENCE [LARGE SCALE GENOMIC DNA]</scope>
    <source>
        <strain evidence="1 2">JCM 15089</strain>
    </source>
</reference>
<dbReference type="Proteomes" id="UP001499951">
    <property type="component" value="Unassembled WGS sequence"/>
</dbReference>
<sequence length="234" mass="25376">MALDIKGFLQKKGASVAGVAGVERFAQAPEGFHPHDVMAGCRAVVVFGIALPRALLKSERRITYLKAMLEGLAELDRLSLLAAIEIERHGGEAMPLPSDAPVDYWNEETKTAKGILSMKHAGELAGLGHIGKNTLLNNPHYGNRLMLGAVLTTLELPSDPLSKGFVCPPGCRICLDNCPQGALDGITLNQRRCRELVYGTDAHGQFVCNCNRCRTLCPQALRRPPVRERAGDTR</sequence>
<organism evidence="1 2">
    <name type="scientific">Rhizomicrobium electricum</name>
    <dbReference type="NCBI Taxonomy" id="480070"/>
    <lineage>
        <taxon>Bacteria</taxon>
        <taxon>Pseudomonadati</taxon>
        <taxon>Pseudomonadota</taxon>
        <taxon>Alphaproteobacteria</taxon>
        <taxon>Micropepsales</taxon>
        <taxon>Micropepsaceae</taxon>
        <taxon>Rhizomicrobium</taxon>
    </lineage>
</organism>
<dbReference type="RefSeq" id="WP_166929169.1">
    <property type="nucleotide sequence ID" value="NZ_BAAADD010000011.1"/>
</dbReference>
<name>A0ABN1F863_9PROT</name>
<keyword evidence="2" id="KW-1185">Reference proteome</keyword>
<evidence type="ECO:0000313" key="2">
    <source>
        <dbReference type="Proteomes" id="UP001499951"/>
    </source>
</evidence>
<proteinExistence type="predicted"/>
<comment type="caution">
    <text evidence="1">The sequence shown here is derived from an EMBL/GenBank/DDBJ whole genome shotgun (WGS) entry which is preliminary data.</text>
</comment>
<protein>
    <recommendedName>
        <fullName evidence="3">Epoxyqueuosine reductase</fullName>
    </recommendedName>
</protein>
<accession>A0ABN1F863</accession>
<evidence type="ECO:0000313" key="1">
    <source>
        <dbReference type="EMBL" id="GAA0584913.1"/>
    </source>
</evidence>
<gene>
    <name evidence="1" type="ORF">GCM10008942_37270</name>
</gene>
<dbReference type="PANTHER" id="PTHR42827">
    <property type="entry name" value="IRON-SULFUR CLUSTER-BINDING PROTEIN-RELATED"/>
    <property type="match status" value="1"/>
</dbReference>
<dbReference type="EMBL" id="BAAADD010000011">
    <property type="protein sequence ID" value="GAA0584913.1"/>
    <property type="molecule type" value="Genomic_DNA"/>
</dbReference>
<dbReference type="PANTHER" id="PTHR42827:SF1">
    <property type="entry name" value="IRON-SULFUR CLUSTER-BINDING PROTEIN"/>
    <property type="match status" value="1"/>
</dbReference>